<reference evidence="2" key="1">
    <citation type="submission" date="2020-05" db="EMBL/GenBank/DDBJ databases">
        <title>Mycena genomes resolve the evolution of fungal bioluminescence.</title>
        <authorList>
            <person name="Tsai I.J."/>
        </authorList>
    </citation>
    <scope>NUCLEOTIDE SEQUENCE</scope>
    <source>
        <strain evidence="2">160909Yilan</strain>
    </source>
</reference>
<feature type="region of interest" description="Disordered" evidence="1">
    <location>
        <begin position="1"/>
        <end position="21"/>
    </location>
</feature>
<accession>A0A8H7DCP6</accession>
<keyword evidence="3" id="KW-1185">Reference proteome</keyword>
<comment type="caution">
    <text evidence="2">The sequence shown here is derived from an EMBL/GenBank/DDBJ whole genome shotgun (WGS) entry which is preliminary data.</text>
</comment>
<organism evidence="2 3">
    <name type="scientific">Mycena sanguinolenta</name>
    <dbReference type="NCBI Taxonomy" id="230812"/>
    <lineage>
        <taxon>Eukaryota</taxon>
        <taxon>Fungi</taxon>
        <taxon>Dikarya</taxon>
        <taxon>Basidiomycota</taxon>
        <taxon>Agaricomycotina</taxon>
        <taxon>Agaricomycetes</taxon>
        <taxon>Agaricomycetidae</taxon>
        <taxon>Agaricales</taxon>
        <taxon>Marasmiineae</taxon>
        <taxon>Mycenaceae</taxon>
        <taxon>Mycena</taxon>
    </lineage>
</organism>
<feature type="compositionally biased region" description="Low complexity" evidence="1">
    <location>
        <begin position="9"/>
        <end position="20"/>
    </location>
</feature>
<evidence type="ECO:0000313" key="2">
    <source>
        <dbReference type="EMBL" id="KAF7368052.1"/>
    </source>
</evidence>
<evidence type="ECO:0000313" key="3">
    <source>
        <dbReference type="Proteomes" id="UP000623467"/>
    </source>
</evidence>
<dbReference type="AlphaFoldDB" id="A0A8H7DCP6"/>
<proteinExistence type="predicted"/>
<name>A0A8H7DCP6_9AGAR</name>
<evidence type="ECO:0000256" key="1">
    <source>
        <dbReference type="SAM" id="MobiDB-lite"/>
    </source>
</evidence>
<protein>
    <submittedName>
        <fullName evidence="2">Uncharacterized protein</fullName>
    </submittedName>
</protein>
<dbReference type="Proteomes" id="UP000623467">
    <property type="component" value="Unassembled WGS sequence"/>
</dbReference>
<dbReference type="EMBL" id="JACAZH010000005">
    <property type="protein sequence ID" value="KAF7368052.1"/>
    <property type="molecule type" value="Genomic_DNA"/>
</dbReference>
<sequence>MPAFASTQPVSRRPPAVVAPQEAKAPTDKLCVLSESEPCGPCTMLRVRPTSRLLRQKWAGIAPVLVLPFPPLHSSLPRSLSFRIPEFDVPSLLAVPLSTKHSTFLISLAASVSSSRSPYSPFAAGVQAVPSTVMAECG</sequence>
<gene>
    <name evidence="2" type="ORF">MSAN_00871100</name>
</gene>